<organism evidence="2 3">
    <name type="scientific">Psychroserpens luteus</name>
    <dbReference type="NCBI Taxonomy" id="1434066"/>
    <lineage>
        <taxon>Bacteria</taxon>
        <taxon>Pseudomonadati</taxon>
        <taxon>Bacteroidota</taxon>
        <taxon>Flavobacteriia</taxon>
        <taxon>Flavobacteriales</taxon>
        <taxon>Flavobacteriaceae</taxon>
        <taxon>Psychroserpens</taxon>
    </lineage>
</organism>
<gene>
    <name evidence="2" type="ORF">ACFS29_09625</name>
</gene>
<dbReference type="Proteomes" id="UP001597548">
    <property type="component" value="Unassembled WGS sequence"/>
</dbReference>
<feature type="domain" description="BON" evidence="1">
    <location>
        <begin position="3"/>
        <end position="71"/>
    </location>
</feature>
<evidence type="ECO:0000259" key="1">
    <source>
        <dbReference type="PROSITE" id="PS50914"/>
    </source>
</evidence>
<dbReference type="EMBL" id="JBHUOS010000008">
    <property type="protein sequence ID" value="MFD2915898.1"/>
    <property type="molecule type" value="Genomic_DNA"/>
</dbReference>
<dbReference type="InterPro" id="IPR051686">
    <property type="entry name" value="Lipoprotein_DolP"/>
</dbReference>
<keyword evidence="3" id="KW-1185">Reference proteome</keyword>
<dbReference type="PROSITE" id="PS50914">
    <property type="entry name" value="BON"/>
    <property type="match status" value="3"/>
</dbReference>
<evidence type="ECO:0000313" key="3">
    <source>
        <dbReference type="Proteomes" id="UP001597548"/>
    </source>
</evidence>
<sequence>MKNDAELRADVLTAIKLEPLLHFTEIEVAAKSGFVLLTGKVDSYIKKMEAQNAAKKVIGVKVLIEKIKVKIQSKWMKTDSEIVKKISKALKRTWTLPKDKITVKVENGWVTLDGKFDWNYQREAAKKAVHFLYGVRGVTNNIKIKSKSDDSIELKDIEKALRINVIDDSGINVNLLGTTVKLSGTVISWYQRDEAERIVWNTPSICNVHNELKIEYIHELVS</sequence>
<evidence type="ECO:0000313" key="2">
    <source>
        <dbReference type="EMBL" id="MFD2915898.1"/>
    </source>
</evidence>
<dbReference type="PANTHER" id="PTHR34606:SF4">
    <property type="entry name" value="OUTER MEMBRANE LIPOPROTEIN DOLP"/>
    <property type="match status" value="1"/>
</dbReference>
<feature type="domain" description="BON" evidence="1">
    <location>
        <begin position="149"/>
        <end position="216"/>
    </location>
</feature>
<accession>A0ABW5ZSB4</accession>
<dbReference type="Pfam" id="PF04972">
    <property type="entry name" value="BON"/>
    <property type="match status" value="3"/>
</dbReference>
<dbReference type="PANTHER" id="PTHR34606">
    <property type="entry name" value="BON DOMAIN-CONTAINING PROTEIN"/>
    <property type="match status" value="1"/>
</dbReference>
<dbReference type="RefSeq" id="WP_194509218.1">
    <property type="nucleotide sequence ID" value="NZ_JADILU010000007.1"/>
</dbReference>
<dbReference type="InterPro" id="IPR007055">
    <property type="entry name" value="BON_dom"/>
</dbReference>
<dbReference type="Gene3D" id="3.30.1340.30">
    <property type="match status" value="3"/>
</dbReference>
<comment type="caution">
    <text evidence="2">The sequence shown here is derived from an EMBL/GenBank/DDBJ whole genome shotgun (WGS) entry which is preliminary data.</text>
</comment>
<feature type="domain" description="BON" evidence="1">
    <location>
        <begin position="78"/>
        <end position="146"/>
    </location>
</feature>
<name>A0ABW5ZSB4_9FLAO</name>
<protein>
    <submittedName>
        <fullName evidence="2">BON domain-containing protein</fullName>
    </submittedName>
</protein>
<reference evidence="3" key="1">
    <citation type="journal article" date="2019" name="Int. J. Syst. Evol. Microbiol.">
        <title>The Global Catalogue of Microorganisms (GCM) 10K type strain sequencing project: providing services to taxonomists for standard genome sequencing and annotation.</title>
        <authorList>
            <consortium name="The Broad Institute Genomics Platform"/>
            <consortium name="The Broad Institute Genome Sequencing Center for Infectious Disease"/>
            <person name="Wu L."/>
            <person name="Ma J."/>
        </authorList>
    </citation>
    <scope>NUCLEOTIDE SEQUENCE [LARGE SCALE GENOMIC DNA]</scope>
    <source>
        <strain evidence="3">KCTC 32514</strain>
    </source>
</reference>
<proteinExistence type="predicted"/>